<reference evidence="4 5" key="1">
    <citation type="submission" date="2016-10" db="EMBL/GenBank/DDBJ databases">
        <authorList>
            <person name="de Groot N.N."/>
        </authorList>
    </citation>
    <scope>NUCLEOTIDE SEQUENCE [LARGE SCALE GENOMIC DNA]</scope>
    <source>
        <strain evidence="4 5">CGMCC 1.11030</strain>
    </source>
</reference>
<keyword evidence="1 2" id="KW-0378">Hydrolase</keyword>
<dbReference type="GO" id="GO:0016289">
    <property type="term" value="F:acyl-CoA hydrolase activity"/>
    <property type="evidence" value="ECO:0007669"/>
    <property type="project" value="UniProtKB-ARBA"/>
</dbReference>
<accession>A0A1I3LT11</accession>
<dbReference type="PROSITE" id="PS51770">
    <property type="entry name" value="HOTDOG_ACOT"/>
    <property type="match status" value="1"/>
</dbReference>
<dbReference type="Gene3D" id="3.10.129.10">
    <property type="entry name" value="Hotdog Thioesterase"/>
    <property type="match status" value="1"/>
</dbReference>
<dbReference type="NCBIfam" id="TIGR00369">
    <property type="entry name" value="unchar_dom_1"/>
    <property type="match status" value="1"/>
</dbReference>
<dbReference type="InterPro" id="IPR006683">
    <property type="entry name" value="Thioestr_dom"/>
</dbReference>
<dbReference type="RefSeq" id="WP_092863449.1">
    <property type="nucleotide sequence ID" value="NZ_FOQH01000010.1"/>
</dbReference>
<dbReference type="EMBL" id="FOQH01000010">
    <property type="protein sequence ID" value="SFI87871.1"/>
    <property type="molecule type" value="Genomic_DNA"/>
</dbReference>
<name>A0A1I3LT11_9RHOB</name>
<dbReference type="OrthoDB" id="3477511at2"/>
<dbReference type="SUPFAM" id="SSF54637">
    <property type="entry name" value="Thioesterase/thiol ester dehydrase-isomerase"/>
    <property type="match status" value="1"/>
</dbReference>
<dbReference type="Pfam" id="PF03061">
    <property type="entry name" value="4HBT"/>
    <property type="match status" value="1"/>
</dbReference>
<dbReference type="AlphaFoldDB" id="A0A1I3LT11"/>
<gene>
    <name evidence="4" type="ORF">SAMN05216258_110167</name>
</gene>
<dbReference type="InterPro" id="IPR033120">
    <property type="entry name" value="HOTDOG_ACOT"/>
</dbReference>
<sequence>MDGAESEKATPTERTGLQTVTEGEFAGWKILPRDTFEYNHCGPFYSRRHPDGSIECAFKVDRRHRNGLGMVHGGVLMTFADHALFHFAQEHLRDAAGAVTATFNSEFLGSAREGDVVRATGEVTRAGRSIVFVRGILTANDEPCLAFSAALKKVGRKG</sequence>
<keyword evidence="5" id="KW-1185">Reference proteome</keyword>
<protein>
    <submittedName>
        <fullName evidence="4">Uncharacterized domain 1-containing protein</fullName>
    </submittedName>
</protein>
<organism evidence="4 5">
    <name type="scientific">Albimonas pacifica</name>
    <dbReference type="NCBI Taxonomy" id="1114924"/>
    <lineage>
        <taxon>Bacteria</taxon>
        <taxon>Pseudomonadati</taxon>
        <taxon>Pseudomonadota</taxon>
        <taxon>Alphaproteobacteria</taxon>
        <taxon>Rhodobacterales</taxon>
        <taxon>Paracoccaceae</taxon>
        <taxon>Albimonas</taxon>
    </lineage>
</organism>
<evidence type="ECO:0000259" key="3">
    <source>
        <dbReference type="PROSITE" id="PS51770"/>
    </source>
</evidence>
<dbReference type="STRING" id="1114924.SAMN05216258_110167"/>
<dbReference type="InterPro" id="IPR003736">
    <property type="entry name" value="PAAI_dom"/>
</dbReference>
<evidence type="ECO:0000313" key="4">
    <source>
        <dbReference type="EMBL" id="SFI87871.1"/>
    </source>
</evidence>
<evidence type="ECO:0000256" key="1">
    <source>
        <dbReference type="ARBA" id="ARBA00022801"/>
    </source>
</evidence>
<dbReference type="CDD" id="cd03443">
    <property type="entry name" value="PaaI_thioesterase"/>
    <property type="match status" value="1"/>
</dbReference>
<proteinExistence type="predicted"/>
<dbReference type="Proteomes" id="UP000199377">
    <property type="component" value="Unassembled WGS sequence"/>
</dbReference>
<dbReference type="InterPro" id="IPR029069">
    <property type="entry name" value="HotDog_dom_sf"/>
</dbReference>
<feature type="domain" description="HotDog ACOT-type" evidence="3">
    <location>
        <begin position="50"/>
        <end position="158"/>
    </location>
</feature>
<evidence type="ECO:0000313" key="5">
    <source>
        <dbReference type="Proteomes" id="UP000199377"/>
    </source>
</evidence>
<evidence type="ECO:0000256" key="2">
    <source>
        <dbReference type="PROSITE-ProRule" id="PRU01106"/>
    </source>
</evidence>